<evidence type="ECO:0000313" key="2">
    <source>
        <dbReference type="Proteomes" id="UP001140510"/>
    </source>
</evidence>
<reference evidence="1" key="1">
    <citation type="submission" date="2022-10" db="EMBL/GenBank/DDBJ databases">
        <title>Tapping the CABI collections for fungal endophytes: first genome assemblies for Collariella, Neodidymelliopsis, Ascochyta clinopodiicola, Didymella pomorum, Didymosphaeria variabile, Neocosmospora piperis and Neocucurbitaria cava.</title>
        <authorList>
            <person name="Hill R."/>
        </authorList>
    </citation>
    <scope>NUCLEOTIDE SEQUENCE</scope>
    <source>
        <strain evidence="1">IMI 355091</strain>
    </source>
</reference>
<sequence length="83" mass="9137">MATITKVVLDAGDKTRHVCKYDEVALEYTGWDVGVLGEYTPSGSSEKVGPMALNEKARFEFPPSYGFGRNEMKLKKIGPQKAP</sequence>
<protein>
    <submittedName>
        <fullName evidence="1">Uncharacterized protein</fullName>
    </submittedName>
</protein>
<dbReference type="AlphaFoldDB" id="A0A9W8Z833"/>
<organism evidence="1 2">
    <name type="scientific">Didymella pomorum</name>
    <dbReference type="NCBI Taxonomy" id="749634"/>
    <lineage>
        <taxon>Eukaryota</taxon>
        <taxon>Fungi</taxon>
        <taxon>Dikarya</taxon>
        <taxon>Ascomycota</taxon>
        <taxon>Pezizomycotina</taxon>
        <taxon>Dothideomycetes</taxon>
        <taxon>Pleosporomycetidae</taxon>
        <taxon>Pleosporales</taxon>
        <taxon>Pleosporineae</taxon>
        <taxon>Didymellaceae</taxon>
        <taxon>Didymella</taxon>
    </lineage>
</organism>
<accession>A0A9W8Z833</accession>
<gene>
    <name evidence="1" type="ORF">N0V91_009183</name>
</gene>
<proteinExistence type="predicted"/>
<keyword evidence="2" id="KW-1185">Reference proteome</keyword>
<dbReference type="OrthoDB" id="1902587at2759"/>
<dbReference type="SUPFAM" id="SSF54534">
    <property type="entry name" value="FKBP-like"/>
    <property type="match status" value="1"/>
</dbReference>
<comment type="caution">
    <text evidence="1">The sequence shown here is derived from an EMBL/GenBank/DDBJ whole genome shotgun (WGS) entry which is preliminary data.</text>
</comment>
<dbReference type="Proteomes" id="UP001140510">
    <property type="component" value="Unassembled WGS sequence"/>
</dbReference>
<name>A0A9W8Z833_9PLEO</name>
<dbReference type="EMBL" id="JAPEVA010000100">
    <property type="protein sequence ID" value="KAJ4399819.1"/>
    <property type="molecule type" value="Genomic_DNA"/>
</dbReference>
<evidence type="ECO:0000313" key="1">
    <source>
        <dbReference type="EMBL" id="KAJ4399819.1"/>
    </source>
</evidence>